<keyword evidence="2" id="KW-0812">Transmembrane</keyword>
<organism evidence="3 4">
    <name type="scientific">Roseomonas alba</name>
    <dbReference type="NCBI Taxonomy" id="2846776"/>
    <lineage>
        <taxon>Bacteria</taxon>
        <taxon>Pseudomonadati</taxon>
        <taxon>Pseudomonadota</taxon>
        <taxon>Alphaproteobacteria</taxon>
        <taxon>Acetobacterales</taxon>
        <taxon>Roseomonadaceae</taxon>
        <taxon>Roseomonas</taxon>
    </lineage>
</organism>
<evidence type="ECO:0008006" key="5">
    <source>
        <dbReference type="Google" id="ProtNLM"/>
    </source>
</evidence>
<keyword evidence="4" id="KW-1185">Reference proteome</keyword>
<evidence type="ECO:0000313" key="3">
    <source>
        <dbReference type="EMBL" id="MBW6402049.1"/>
    </source>
</evidence>
<feature type="compositionally biased region" description="Low complexity" evidence="1">
    <location>
        <begin position="126"/>
        <end position="143"/>
    </location>
</feature>
<evidence type="ECO:0000256" key="2">
    <source>
        <dbReference type="SAM" id="Phobius"/>
    </source>
</evidence>
<comment type="caution">
    <text evidence="3">The sequence shown here is derived from an EMBL/GenBank/DDBJ whole genome shotgun (WGS) entry which is preliminary data.</text>
</comment>
<dbReference type="EMBL" id="JAHYBZ010000020">
    <property type="protein sequence ID" value="MBW6402049.1"/>
    <property type="molecule type" value="Genomic_DNA"/>
</dbReference>
<dbReference type="RefSeq" id="WP_219766915.1">
    <property type="nucleotide sequence ID" value="NZ_JAHYBZ010000020.1"/>
</dbReference>
<feature type="transmembrane region" description="Helical" evidence="2">
    <location>
        <begin position="14"/>
        <end position="33"/>
    </location>
</feature>
<keyword evidence="2" id="KW-1133">Transmembrane helix</keyword>
<reference evidence="3 4" key="1">
    <citation type="submission" date="2021-07" db="EMBL/GenBank/DDBJ databases">
        <authorList>
            <person name="So Y."/>
        </authorList>
    </citation>
    <scope>NUCLEOTIDE SEQUENCE [LARGE SCALE GENOMIC DNA]</scope>
    <source>
        <strain evidence="3 4">HJA6</strain>
    </source>
</reference>
<name>A0ABS7ALN5_9PROT</name>
<feature type="region of interest" description="Disordered" evidence="1">
    <location>
        <begin position="126"/>
        <end position="149"/>
    </location>
</feature>
<protein>
    <recommendedName>
        <fullName evidence="5">DUF2570 domain-containing protein</fullName>
    </recommendedName>
</protein>
<evidence type="ECO:0000256" key="1">
    <source>
        <dbReference type="SAM" id="MobiDB-lite"/>
    </source>
</evidence>
<proteinExistence type="predicted"/>
<sequence>MIKAALAWFSGVNVLPWGIGAAVLIIAGLTALWRIEAGQRDAAELRLTAVQEHLATAQAAIADRDAVMAAMDRQAQAVRALQDEIEPTRRVIYAAPRSTECVASPVVRAGLDSMRAARAARAAAARTGARAGPADLPAAPGGAVDRTGR</sequence>
<gene>
    <name evidence="3" type="ORF">KPL78_29655</name>
</gene>
<keyword evidence="2" id="KW-0472">Membrane</keyword>
<dbReference type="Proteomes" id="UP001196565">
    <property type="component" value="Unassembled WGS sequence"/>
</dbReference>
<evidence type="ECO:0000313" key="4">
    <source>
        <dbReference type="Proteomes" id="UP001196565"/>
    </source>
</evidence>
<accession>A0ABS7ALN5</accession>